<gene>
    <name evidence="3" type="primary">PARPA_13430.1 scaffold 46804</name>
</gene>
<dbReference type="SUPFAM" id="SSF52266">
    <property type="entry name" value="SGNH hydrolase"/>
    <property type="match status" value="1"/>
</dbReference>
<keyword evidence="4" id="KW-1185">Reference proteome</keyword>
<dbReference type="AlphaFoldDB" id="A0A0B7NV18"/>
<proteinExistence type="predicted"/>
<evidence type="ECO:0000313" key="3">
    <source>
        <dbReference type="EMBL" id="CEP19118.1"/>
    </source>
</evidence>
<evidence type="ECO:0000256" key="2">
    <source>
        <dbReference type="SAM" id="Phobius"/>
    </source>
</evidence>
<keyword evidence="2" id="KW-0812">Transmembrane</keyword>
<keyword evidence="2" id="KW-1133">Transmembrane helix</keyword>
<dbReference type="PANTHER" id="PTHR45642">
    <property type="entry name" value="GDSL ESTERASE/LIPASE EXL3"/>
    <property type="match status" value="1"/>
</dbReference>
<dbReference type="OrthoDB" id="1600564at2759"/>
<name>A0A0B7NV18_9FUNG</name>
<feature type="transmembrane region" description="Helical" evidence="2">
    <location>
        <begin position="322"/>
        <end position="342"/>
    </location>
</feature>
<evidence type="ECO:0000256" key="1">
    <source>
        <dbReference type="ARBA" id="ARBA00022729"/>
    </source>
</evidence>
<dbReference type="InterPro" id="IPR001087">
    <property type="entry name" value="GDSL"/>
</dbReference>
<dbReference type="PANTHER" id="PTHR45642:SF139">
    <property type="entry name" value="SGNH HYDROLASE-TYPE ESTERASE DOMAIN-CONTAINING PROTEIN"/>
    <property type="match status" value="1"/>
</dbReference>
<accession>A0A0B7NV18</accession>
<evidence type="ECO:0000313" key="4">
    <source>
        <dbReference type="Proteomes" id="UP000054107"/>
    </source>
</evidence>
<dbReference type="CDD" id="cd01846">
    <property type="entry name" value="fatty_acyltransferase_like"/>
    <property type="match status" value="1"/>
</dbReference>
<protein>
    <recommendedName>
        <fullName evidence="5">Carbohydrate esterase family 16 protein</fullName>
    </recommendedName>
</protein>
<dbReference type="GO" id="GO:0016788">
    <property type="term" value="F:hydrolase activity, acting on ester bonds"/>
    <property type="evidence" value="ECO:0007669"/>
    <property type="project" value="InterPro"/>
</dbReference>
<dbReference type="STRING" id="35722.A0A0B7NV18"/>
<reference evidence="3 4" key="1">
    <citation type="submission" date="2014-09" db="EMBL/GenBank/DDBJ databases">
        <authorList>
            <person name="Ellenberger Sabrina"/>
        </authorList>
    </citation>
    <scope>NUCLEOTIDE SEQUENCE [LARGE SCALE GENOMIC DNA]</scope>
    <source>
        <strain evidence="3 4">CBS 412.66</strain>
    </source>
</reference>
<dbReference type="InterPro" id="IPR036514">
    <property type="entry name" value="SGNH_hydro_sf"/>
</dbReference>
<organism evidence="3 4">
    <name type="scientific">Parasitella parasitica</name>
    <dbReference type="NCBI Taxonomy" id="35722"/>
    <lineage>
        <taxon>Eukaryota</taxon>
        <taxon>Fungi</taxon>
        <taxon>Fungi incertae sedis</taxon>
        <taxon>Mucoromycota</taxon>
        <taxon>Mucoromycotina</taxon>
        <taxon>Mucoromycetes</taxon>
        <taxon>Mucorales</taxon>
        <taxon>Mucorineae</taxon>
        <taxon>Mucoraceae</taxon>
        <taxon>Parasitella</taxon>
    </lineage>
</organism>
<dbReference type="Pfam" id="PF00657">
    <property type="entry name" value="Lipase_GDSL"/>
    <property type="match status" value="1"/>
</dbReference>
<dbReference type="EMBL" id="LN734002">
    <property type="protein sequence ID" value="CEP19118.1"/>
    <property type="molecule type" value="Genomic_DNA"/>
</dbReference>
<keyword evidence="2" id="KW-0472">Membrane</keyword>
<dbReference type="Proteomes" id="UP000054107">
    <property type="component" value="Unassembled WGS sequence"/>
</dbReference>
<dbReference type="Gene3D" id="3.40.50.1110">
    <property type="entry name" value="SGNH hydrolase"/>
    <property type="match status" value="1"/>
</dbReference>
<keyword evidence="1" id="KW-0732">Signal</keyword>
<sequence>MRVLDVGNGQRWSNGPLWSEYLALGWNVSLYSFAYSGSVCDNGMYNSIAREDRVPSLKDQLEAYYNLDLDLKPQETVFAFWFGIHDVSEMAKRRGRKEPDYREIADCIGQQLRASRKVFLVDKYLVFNVPPLGHMPYYKDNEISANKSQAAADVNNALEKDVGNLNKHHHALEMDYVDVQSLVRDMAVDPAVFGFGNSNDSFLDTCYEDAQCELKEDDYIWWDETHFTTAFHKTIAKSIIEAESYTTKVTLTAEMEEQLVAVGSKFHSKTYAAPPFKGIVDEKAKQYDIEKSRPIELQQPPLEDDAADFETLLETSTDNGHAYAGLAIFIMLIVGIIVWIKFPNLSLFAWIRNVCNGGSKHRGKFTPVRNDEEDA</sequence>
<dbReference type="InterPro" id="IPR050592">
    <property type="entry name" value="GDSL_lipolytic_enzyme"/>
</dbReference>
<evidence type="ECO:0008006" key="5">
    <source>
        <dbReference type="Google" id="ProtNLM"/>
    </source>
</evidence>